<dbReference type="InterPro" id="IPR011001">
    <property type="entry name" value="Saposin-like"/>
</dbReference>
<organism evidence="4 5">
    <name type="scientific">Bursaphelenchus okinawaensis</name>
    <dbReference type="NCBI Taxonomy" id="465554"/>
    <lineage>
        <taxon>Eukaryota</taxon>
        <taxon>Metazoa</taxon>
        <taxon>Ecdysozoa</taxon>
        <taxon>Nematoda</taxon>
        <taxon>Chromadorea</taxon>
        <taxon>Rhabditida</taxon>
        <taxon>Tylenchina</taxon>
        <taxon>Tylenchomorpha</taxon>
        <taxon>Aphelenchoidea</taxon>
        <taxon>Aphelenchoididae</taxon>
        <taxon>Bursaphelenchus</taxon>
    </lineage>
</organism>
<dbReference type="Gene3D" id="1.10.225.10">
    <property type="entry name" value="Saposin-like"/>
    <property type="match status" value="4"/>
</dbReference>
<keyword evidence="2" id="KW-0732">Signal</keyword>
<evidence type="ECO:0000313" key="5">
    <source>
        <dbReference type="Proteomes" id="UP000614601"/>
    </source>
</evidence>
<dbReference type="Pfam" id="PF05184">
    <property type="entry name" value="SapB_1"/>
    <property type="match status" value="1"/>
</dbReference>
<evidence type="ECO:0000256" key="1">
    <source>
        <dbReference type="ARBA" id="ARBA00023157"/>
    </source>
</evidence>
<feature type="domain" description="Saposin B-type" evidence="3">
    <location>
        <begin position="348"/>
        <end position="426"/>
    </location>
</feature>
<dbReference type="EMBL" id="CAJFCW020000004">
    <property type="protein sequence ID" value="CAG9113651.1"/>
    <property type="molecule type" value="Genomic_DNA"/>
</dbReference>
<dbReference type="PANTHER" id="PTHR11480:SF3">
    <property type="entry name" value="BCDNA.GH08312"/>
    <property type="match status" value="1"/>
</dbReference>
<dbReference type="InterPro" id="IPR007856">
    <property type="entry name" value="SapB_1"/>
</dbReference>
<dbReference type="OrthoDB" id="69496at2759"/>
<dbReference type="AlphaFoldDB" id="A0A811KX52"/>
<dbReference type="InterPro" id="IPR008139">
    <property type="entry name" value="SaposinB_dom"/>
</dbReference>
<evidence type="ECO:0000256" key="2">
    <source>
        <dbReference type="SAM" id="SignalP"/>
    </source>
</evidence>
<sequence>MNRLVLLLSVVVCLTYAHIDHQQVLLKENRVPKIPHPQFGSVCGECESIINKIVAAAKDPAKLAELKLILSALCHETSYEEECHVFVSKLDLFLDKLLPYMKDAHKVCTEMHLCRNSKIDMFHRIGLIYAKKYVGKLDQSNGLVCEECQFAARELQHVVDDRQTQAEVRQFLSHNVCEHLGQYRGSCDILVDDFLPELFQEFHTLLNDPKEFCEHLQLCPAAALKNKEKDDVIVEGGFEAMMERINGISDVRKFSGLGCVECKIFAGILLKHLNDDKNTKALGDDLRKLVCPILPQTWFDGCEDFLSFYAQPTVYLVLTQVTGEKLCKAIHACDSVSFVETISVAKTSGLECSICESFAKLLGEELAQPEVRKELVAEAKQSLCSKLGVLKEPCNKVVGNFVLNIIPRVQFYIEHSWFCNLIHQQC</sequence>
<protein>
    <recommendedName>
        <fullName evidence="3">Saposin B-type domain-containing protein</fullName>
    </recommendedName>
</protein>
<feature type="chain" id="PRO_5036408397" description="Saposin B-type domain-containing protein" evidence="2">
    <location>
        <begin position="18"/>
        <end position="426"/>
    </location>
</feature>
<dbReference type="SMART" id="SM00741">
    <property type="entry name" value="SapB"/>
    <property type="match status" value="4"/>
</dbReference>
<comment type="caution">
    <text evidence="4">The sequence shown here is derived from an EMBL/GenBank/DDBJ whole genome shotgun (WGS) entry which is preliminary data.</text>
</comment>
<dbReference type="SUPFAM" id="SSF47862">
    <property type="entry name" value="Saposin"/>
    <property type="match status" value="3"/>
</dbReference>
<dbReference type="GO" id="GO:0006629">
    <property type="term" value="P:lipid metabolic process"/>
    <property type="evidence" value="ECO:0007669"/>
    <property type="project" value="InterPro"/>
</dbReference>
<dbReference type="PROSITE" id="PS50015">
    <property type="entry name" value="SAP_B"/>
    <property type="match status" value="4"/>
</dbReference>
<dbReference type="PANTHER" id="PTHR11480">
    <property type="entry name" value="SAPOSIN-RELATED"/>
    <property type="match status" value="1"/>
</dbReference>
<dbReference type="Proteomes" id="UP000783686">
    <property type="component" value="Unassembled WGS sequence"/>
</dbReference>
<accession>A0A811KX52</accession>
<reference evidence="4" key="1">
    <citation type="submission" date="2020-09" db="EMBL/GenBank/DDBJ databases">
        <authorList>
            <person name="Kikuchi T."/>
        </authorList>
    </citation>
    <scope>NUCLEOTIDE SEQUENCE</scope>
    <source>
        <strain evidence="4">SH1</strain>
    </source>
</reference>
<evidence type="ECO:0000313" key="4">
    <source>
        <dbReference type="EMBL" id="CAD5220410.1"/>
    </source>
</evidence>
<feature type="domain" description="Saposin B-type" evidence="3">
    <location>
        <begin position="39"/>
        <end position="118"/>
    </location>
</feature>
<feature type="domain" description="Saposin B-type" evidence="3">
    <location>
        <begin position="141"/>
        <end position="223"/>
    </location>
</feature>
<feature type="signal peptide" evidence="2">
    <location>
        <begin position="1"/>
        <end position="17"/>
    </location>
</feature>
<dbReference type="InterPro" id="IPR051428">
    <property type="entry name" value="Sphingo_Act-Surfact_Prot"/>
</dbReference>
<keyword evidence="5" id="KW-1185">Reference proteome</keyword>
<feature type="domain" description="Saposin B-type" evidence="3">
    <location>
        <begin position="255"/>
        <end position="337"/>
    </location>
</feature>
<gene>
    <name evidence="4" type="ORF">BOKJ2_LOCUS8930</name>
</gene>
<name>A0A811KX52_9BILA</name>
<proteinExistence type="predicted"/>
<dbReference type="Proteomes" id="UP000614601">
    <property type="component" value="Unassembled WGS sequence"/>
</dbReference>
<dbReference type="EMBL" id="CAJFDH010000004">
    <property type="protein sequence ID" value="CAD5220410.1"/>
    <property type="molecule type" value="Genomic_DNA"/>
</dbReference>
<evidence type="ECO:0000259" key="3">
    <source>
        <dbReference type="PROSITE" id="PS50015"/>
    </source>
</evidence>
<keyword evidence="1" id="KW-1015">Disulfide bond</keyword>